<dbReference type="AlphaFoldDB" id="A0A8H6JIP4"/>
<evidence type="ECO:0000313" key="3">
    <source>
        <dbReference type="Proteomes" id="UP000654918"/>
    </source>
</evidence>
<comment type="caution">
    <text evidence="2">The sequence shown here is derived from an EMBL/GenBank/DDBJ whole genome shotgun (WGS) entry which is preliminary data.</text>
</comment>
<protein>
    <submittedName>
        <fullName evidence="2">Uncharacterized protein</fullName>
    </submittedName>
</protein>
<evidence type="ECO:0000256" key="1">
    <source>
        <dbReference type="SAM" id="MobiDB-lite"/>
    </source>
</evidence>
<keyword evidence="3" id="KW-1185">Reference proteome</keyword>
<reference evidence="2" key="1">
    <citation type="journal article" date="2020" name="Phytopathology">
        <title>Genome Sequence Resources of Colletotrichum truncatum, C. plurivorum, C. musicola, and C. sojae: Four Species Pathogenic to Soybean (Glycine max).</title>
        <authorList>
            <person name="Rogerio F."/>
            <person name="Boufleur T.R."/>
            <person name="Ciampi-Guillardi M."/>
            <person name="Sukno S.A."/>
            <person name="Thon M.R."/>
            <person name="Massola Junior N.S."/>
            <person name="Baroncelli R."/>
        </authorList>
    </citation>
    <scope>NUCLEOTIDE SEQUENCE</scope>
    <source>
        <strain evidence="2">LFN00145</strain>
    </source>
</reference>
<feature type="compositionally biased region" description="Low complexity" evidence="1">
    <location>
        <begin position="138"/>
        <end position="150"/>
    </location>
</feature>
<name>A0A8H6JIP4_9PEZI</name>
<gene>
    <name evidence="2" type="ORF">CPLU01_14673</name>
</gene>
<organism evidence="2 3">
    <name type="scientific">Colletotrichum plurivorum</name>
    <dbReference type="NCBI Taxonomy" id="2175906"/>
    <lineage>
        <taxon>Eukaryota</taxon>
        <taxon>Fungi</taxon>
        <taxon>Dikarya</taxon>
        <taxon>Ascomycota</taxon>
        <taxon>Pezizomycotina</taxon>
        <taxon>Sordariomycetes</taxon>
        <taxon>Hypocreomycetidae</taxon>
        <taxon>Glomerellales</taxon>
        <taxon>Glomerellaceae</taxon>
        <taxon>Colletotrichum</taxon>
        <taxon>Colletotrichum orchidearum species complex</taxon>
    </lineage>
</organism>
<feature type="region of interest" description="Disordered" evidence="1">
    <location>
        <begin position="104"/>
        <end position="175"/>
    </location>
</feature>
<dbReference type="EMBL" id="WIGO01000408">
    <property type="protein sequence ID" value="KAF6813356.1"/>
    <property type="molecule type" value="Genomic_DNA"/>
</dbReference>
<sequence length="200" mass="21338">MPPCTDGLLDGVEESLQATERARQVRLPCSKSGNGCFYVGVWHDGCGTAGAEASPEGEMLLVTPNSDRFSDLRAAHDMTDEDTPSLRLLRRIFPGIYGEFVRKARGRRTGSDQRLSNPPGSRSRSSPAEAQKDTDPGATRAGAAASSMASEVPVRADRPASAAVRGSERDDVLRVRPQRLRLQTAARELDGNSAGLCGQG</sequence>
<proteinExistence type="predicted"/>
<accession>A0A8H6JIP4</accession>
<feature type="compositionally biased region" description="Low complexity" evidence="1">
    <location>
        <begin position="114"/>
        <end position="127"/>
    </location>
</feature>
<evidence type="ECO:0000313" key="2">
    <source>
        <dbReference type="EMBL" id="KAF6813356.1"/>
    </source>
</evidence>
<dbReference type="Proteomes" id="UP000654918">
    <property type="component" value="Unassembled WGS sequence"/>
</dbReference>